<evidence type="ECO:0000313" key="4">
    <source>
        <dbReference type="Proteomes" id="UP001501102"/>
    </source>
</evidence>
<feature type="compositionally biased region" description="Low complexity" evidence="2">
    <location>
        <begin position="34"/>
        <end position="48"/>
    </location>
</feature>
<evidence type="ECO:0008006" key="5">
    <source>
        <dbReference type="Google" id="ProtNLM"/>
    </source>
</evidence>
<feature type="compositionally biased region" description="Basic and acidic residues" evidence="2">
    <location>
        <begin position="92"/>
        <end position="101"/>
    </location>
</feature>
<dbReference type="PANTHER" id="PTHR34820:SF4">
    <property type="entry name" value="INNER MEMBRANE PROTEIN YEBZ"/>
    <property type="match status" value="1"/>
</dbReference>
<accession>A0ABP6JFH8</accession>
<reference evidence="4" key="1">
    <citation type="journal article" date="2019" name="Int. J. Syst. Evol. Microbiol.">
        <title>The Global Catalogue of Microorganisms (GCM) 10K type strain sequencing project: providing services to taxonomists for standard genome sequencing and annotation.</title>
        <authorList>
            <consortium name="The Broad Institute Genomics Platform"/>
            <consortium name="The Broad Institute Genome Sequencing Center for Infectious Disease"/>
            <person name="Wu L."/>
            <person name="Ma J."/>
        </authorList>
    </citation>
    <scope>NUCLEOTIDE SEQUENCE [LARGE SCALE GENOMIC DNA]</scope>
    <source>
        <strain evidence="4">JCM 4087</strain>
    </source>
</reference>
<protein>
    <recommendedName>
        <fullName evidence="5">YtkA-like domain-containing protein</fullName>
    </recommendedName>
</protein>
<dbReference type="PANTHER" id="PTHR34820">
    <property type="entry name" value="INNER MEMBRANE PROTEIN YEBZ"/>
    <property type="match status" value="1"/>
</dbReference>
<dbReference type="InterPro" id="IPR032694">
    <property type="entry name" value="CopC/D"/>
</dbReference>
<sequence length="226" mass="23902">MFSRRWTARLAEGIRPSGPRKETPAARTADSPERAAQLARQRAAVAKAAGKRRRDADPARSALRRSVLAEAAVAVVLLAVTTVLTTTQPGRAEAEQERAGRTDGGSTAPATTGRTDVTITYDTGGTNGRGTARIALDPGRPGANTVDVALTDPAGKPADVPEATVSFTEKEKGIGPLRVPLERVSAGRLRASGFQLPMAGRWQLTLTVRTSEIDQVTEIENVEIND</sequence>
<evidence type="ECO:0000256" key="1">
    <source>
        <dbReference type="ARBA" id="ARBA00004196"/>
    </source>
</evidence>
<keyword evidence="4" id="KW-1185">Reference proteome</keyword>
<comment type="caution">
    <text evidence="3">The sequence shown here is derived from an EMBL/GenBank/DDBJ whole genome shotgun (WGS) entry which is preliminary data.</text>
</comment>
<comment type="subcellular location">
    <subcellularLocation>
        <location evidence="1">Cell envelope</location>
    </subcellularLocation>
</comment>
<dbReference type="Proteomes" id="UP001501102">
    <property type="component" value="Unassembled WGS sequence"/>
</dbReference>
<name>A0ABP6JFH8_STRTU</name>
<evidence type="ECO:0000256" key="2">
    <source>
        <dbReference type="SAM" id="MobiDB-lite"/>
    </source>
</evidence>
<organism evidence="3 4">
    <name type="scientific">Streptomyces thioluteus</name>
    <dbReference type="NCBI Taxonomy" id="66431"/>
    <lineage>
        <taxon>Bacteria</taxon>
        <taxon>Bacillati</taxon>
        <taxon>Actinomycetota</taxon>
        <taxon>Actinomycetes</taxon>
        <taxon>Kitasatosporales</taxon>
        <taxon>Streptomycetaceae</taxon>
        <taxon>Streptomyces</taxon>
    </lineage>
</organism>
<proteinExistence type="predicted"/>
<feature type="compositionally biased region" description="Polar residues" evidence="2">
    <location>
        <begin position="104"/>
        <end position="124"/>
    </location>
</feature>
<gene>
    <name evidence="3" type="ORF">GCM10020221_27360</name>
</gene>
<feature type="region of interest" description="Disordered" evidence="2">
    <location>
        <begin position="88"/>
        <end position="126"/>
    </location>
</feature>
<feature type="region of interest" description="Disordered" evidence="2">
    <location>
        <begin position="1"/>
        <end position="61"/>
    </location>
</feature>
<evidence type="ECO:0000313" key="3">
    <source>
        <dbReference type="EMBL" id="GAA2930090.1"/>
    </source>
</evidence>
<dbReference type="EMBL" id="BAAAXZ010000104">
    <property type="protein sequence ID" value="GAA2930090.1"/>
    <property type="molecule type" value="Genomic_DNA"/>
</dbReference>